<evidence type="ECO:0000256" key="1">
    <source>
        <dbReference type="ARBA" id="ARBA00022438"/>
    </source>
</evidence>
<dbReference type="GO" id="GO:0006508">
    <property type="term" value="P:proteolysis"/>
    <property type="evidence" value="ECO:0007669"/>
    <property type="project" value="UniProtKB-KW"/>
</dbReference>
<accession>A0A7S2WP08</accession>
<feature type="domain" description="Peptidase M24" evidence="7">
    <location>
        <begin position="55"/>
        <end position="282"/>
    </location>
</feature>
<dbReference type="InterPro" id="IPR001714">
    <property type="entry name" value="Pept_M24_MAP"/>
</dbReference>
<feature type="binding site" evidence="5">
    <location>
        <position position="148"/>
    </location>
    <ligand>
        <name>a divalent metal cation</name>
        <dbReference type="ChEBI" id="CHEBI:60240"/>
        <label>2</label>
        <note>catalytic</note>
    </ligand>
</feature>
<evidence type="ECO:0000256" key="4">
    <source>
        <dbReference type="ARBA" id="ARBA00022801"/>
    </source>
</evidence>
<dbReference type="PANTHER" id="PTHR43330:SF8">
    <property type="entry name" value="METHIONINE AMINOPEPTIDASE 1D, MITOCHONDRIAL"/>
    <property type="match status" value="1"/>
</dbReference>
<dbReference type="PROSITE" id="PS00680">
    <property type="entry name" value="MAP_1"/>
    <property type="match status" value="1"/>
</dbReference>
<evidence type="ECO:0000259" key="7">
    <source>
        <dbReference type="Pfam" id="PF00557"/>
    </source>
</evidence>
<dbReference type="InterPro" id="IPR000994">
    <property type="entry name" value="Pept_M24"/>
</dbReference>
<feature type="binding site" evidence="5">
    <location>
        <position position="137"/>
    </location>
    <ligand>
        <name>a divalent metal cation</name>
        <dbReference type="ChEBI" id="CHEBI:60240"/>
        <label>1</label>
    </ligand>
</feature>
<dbReference type="Pfam" id="PF00557">
    <property type="entry name" value="Peptidase_M24"/>
    <property type="match status" value="1"/>
</dbReference>
<dbReference type="SUPFAM" id="SSF55920">
    <property type="entry name" value="Creatinase/aminopeptidase"/>
    <property type="match status" value="1"/>
</dbReference>
<comment type="catalytic activity">
    <reaction evidence="5 6">
        <text>Release of N-terminal amino acids, preferentially methionine, from peptides and arylamides.</text>
        <dbReference type="EC" id="3.4.11.18"/>
    </reaction>
</comment>
<dbReference type="InterPro" id="IPR002467">
    <property type="entry name" value="Pept_M24A_MAP1"/>
</dbReference>
<feature type="binding site" evidence="5">
    <location>
        <position position="148"/>
    </location>
    <ligand>
        <name>a divalent metal cation</name>
        <dbReference type="ChEBI" id="CHEBI:60240"/>
        <label>1</label>
    </ligand>
</feature>
<gene>
    <name evidence="8" type="ORF">RMAR1173_LOCUS13960</name>
</gene>
<evidence type="ECO:0000256" key="3">
    <source>
        <dbReference type="ARBA" id="ARBA00022723"/>
    </source>
</evidence>
<comment type="cofactor">
    <cofactor evidence="5">
        <name>Co(2+)</name>
        <dbReference type="ChEBI" id="CHEBI:48828"/>
    </cofactor>
    <cofactor evidence="5">
        <name>Zn(2+)</name>
        <dbReference type="ChEBI" id="CHEBI:29105"/>
    </cofactor>
    <cofactor evidence="5">
        <name>Mn(2+)</name>
        <dbReference type="ChEBI" id="CHEBI:29035"/>
    </cofactor>
    <cofactor evidence="5">
        <name>Fe(2+)</name>
        <dbReference type="ChEBI" id="CHEBI:29033"/>
    </cofactor>
    <text evidence="5">Binds 2 divalent metal cations per subunit. Has a high-affinity and a low affinity metal-binding site. The true nature of the physiological cofactor is under debate. The enzyme is active with cobalt, zinc, manganese or divalent iron ions. Most likely, methionine aminopeptidases function as mononuclear Fe(2+)-metalloproteases under physiological conditions, and the catalytically relevant metal-binding site has been assigned to the histidine-containing high-affinity site.</text>
</comment>
<evidence type="ECO:0000256" key="5">
    <source>
        <dbReference type="HAMAP-Rule" id="MF_03174"/>
    </source>
</evidence>
<dbReference type="PANTHER" id="PTHR43330">
    <property type="entry name" value="METHIONINE AMINOPEPTIDASE"/>
    <property type="match status" value="1"/>
</dbReference>
<dbReference type="Gene3D" id="3.90.230.10">
    <property type="entry name" value="Creatinase/methionine aminopeptidase superfamily"/>
    <property type="match status" value="1"/>
</dbReference>
<organism evidence="8">
    <name type="scientific">Rhizochromulina marina</name>
    <dbReference type="NCBI Taxonomy" id="1034831"/>
    <lineage>
        <taxon>Eukaryota</taxon>
        <taxon>Sar</taxon>
        <taxon>Stramenopiles</taxon>
        <taxon>Ochrophyta</taxon>
        <taxon>Dictyochophyceae</taxon>
        <taxon>Rhizochromulinales</taxon>
        <taxon>Rhizochromulina</taxon>
    </lineage>
</organism>
<dbReference type="NCBIfam" id="TIGR00500">
    <property type="entry name" value="met_pdase_I"/>
    <property type="match status" value="1"/>
</dbReference>
<dbReference type="GO" id="GO:0046872">
    <property type="term" value="F:metal ion binding"/>
    <property type="evidence" value="ECO:0007669"/>
    <property type="project" value="UniProtKB-UniRule"/>
</dbReference>
<proteinExistence type="inferred from homology"/>
<dbReference type="EC" id="3.4.11.18" evidence="6"/>
<dbReference type="GO" id="GO:0070006">
    <property type="term" value="F:metalloaminopeptidase activity"/>
    <property type="evidence" value="ECO:0007669"/>
    <property type="project" value="UniProtKB-UniRule"/>
</dbReference>
<dbReference type="PRINTS" id="PR00599">
    <property type="entry name" value="MAPEPTIDASE"/>
</dbReference>
<comment type="similarity">
    <text evidence="5">Belongs to the peptidase M24A family. Methionine aminopeptidase type 1 subfamily.</text>
</comment>
<feature type="binding site" evidence="5">
    <location>
        <position position="243"/>
    </location>
    <ligand>
        <name>a divalent metal cation</name>
        <dbReference type="ChEBI" id="CHEBI:60240"/>
        <label>2</label>
        <note>catalytic</note>
    </ligand>
</feature>
<feature type="binding site" evidence="5">
    <location>
        <position position="275"/>
    </location>
    <ligand>
        <name>a divalent metal cation</name>
        <dbReference type="ChEBI" id="CHEBI:60240"/>
        <label>1</label>
    </ligand>
</feature>
<sequence length="304" mass="32939">MLRSALRGRSFFSWGSARSMRTVPSTIVHPPYAATGQVPACPPYVVLQTEEGLHKLRKAGQLAREMLELTCSLAVPGKTTDEIDAEVHEAIVARGAYPAPLNYRGFPKSVCSSINREVCHGIPSSRPLEEGDIAKFDVSVYFDGHFGDNCATVCVGEVDAEGQRLVTASREAILAALPYCVPGGCLSNIGRAIHEVADKYGYQSVEQYGGHGIGAHFHMPPFVQHFRNSDHLDLVPGLVFTIEPMIVEGSKHCHLDPGDGWTVLTKDSGRAAQFEHMVAITEDGHEVLTRGKTEEEGNSIALGF</sequence>
<reference evidence="8" key="1">
    <citation type="submission" date="2021-01" db="EMBL/GenBank/DDBJ databases">
        <authorList>
            <person name="Corre E."/>
            <person name="Pelletier E."/>
            <person name="Niang G."/>
            <person name="Scheremetjew M."/>
            <person name="Finn R."/>
            <person name="Kale V."/>
            <person name="Holt S."/>
            <person name="Cochrane G."/>
            <person name="Meng A."/>
            <person name="Brown T."/>
            <person name="Cohen L."/>
        </authorList>
    </citation>
    <scope>NUCLEOTIDE SEQUENCE</scope>
    <source>
        <strain evidence="8">CCMP1243</strain>
    </source>
</reference>
<dbReference type="HAMAP" id="MF_01974">
    <property type="entry name" value="MetAP_1"/>
    <property type="match status" value="1"/>
</dbReference>
<keyword evidence="3 5" id="KW-0479">Metal-binding</keyword>
<evidence type="ECO:0000256" key="6">
    <source>
        <dbReference type="RuleBase" id="RU003653"/>
    </source>
</evidence>
<dbReference type="CDD" id="cd01086">
    <property type="entry name" value="MetAP1"/>
    <property type="match status" value="1"/>
</dbReference>
<keyword evidence="2 5" id="KW-0645">Protease</keyword>
<evidence type="ECO:0000256" key="2">
    <source>
        <dbReference type="ARBA" id="ARBA00022670"/>
    </source>
</evidence>
<dbReference type="EMBL" id="HBHJ01021105">
    <property type="protein sequence ID" value="CAD9697670.1"/>
    <property type="molecule type" value="Transcribed_RNA"/>
</dbReference>
<feature type="binding site" evidence="5">
    <location>
        <position position="218"/>
    </location>
    <ligand>
        <name>substrate</name>
    </ligand>
</feature>
<dbReference type="InterPro" id="IPR036005">
    <property type="entry name" value="Creatinase/aminopeptidase-like"/>
</dbReference>
<name>A0A7S2WP08_9STRA</name>
<dbReference type="GO" id="GO:0004239">
    <property type="term" value="F:initiator methionyl aminopeptidase activity"/>
    <property type="evidence" value="ECO:0007669"/>
    <property type="project" value="UniProtKB-UniRule"/>
</dbReference>
<dbReference type="AlphaFoldDB" id="A0A7S2WP08"/>
<protein>
    <recommendedName>
        <fullName evidence="6">Methionine aminopeptidase</fullName>
        <ecNumber evidence="6">3.4.11.18</ecNumber>
    </recommendedName>
</protein>
<feature type="binding site" evidence="5">
    <location>
        <position position="211"/>
    </location>
    <ligand>
        <name>a divalent metal cation</name>
        <dbReference type="ChEBI" id="CHEBI:60240"/>
        <label>2</label>
        <note>catalytic</note>
    </ligand>
</feature>
<feature type="binding site" evidence="5">
    <location>
        <position position="120"/>
    </location>
    <ligand>
        <name>substrate</name>
    </ligand>
</feature>
<keyword evidence="4 5" id="KW-0378">Hydrolase</keyword>
<feature type="binding site" evidence="5">
    <location>
        <position position="275"/>
    </location>
    <ligand>
        <name>a divalent metal cation</name>
        <dbReference type="ChEBI" id="CHEBI:60240"/>
        <label>2</label>
        <note>catalytic</note>
    </ligand>
</feature>
<comment type="function">
    <text evidence="6">Cotranslationally removes the N-terminal methionine from nascent proteins. The N-terminal methionine is often cleaved when the second residue in the primary sequence is small and uncharged (Met-Ala-, Cys, Gly, Pro, Ser, Thr, or Val).</text>
</comment>
<keyword evidence="1 5" id="KW-0031">Aminopeptidase</keyword>
<evidence type="ECO:0000313" key="8">
    <source>
        <dbReference type="EMBL" id="CAD9697670.1"/>
    </source>
</evidence>